<proteinExistence type="predicted"/>
<dbReference type="EMBL" id="JADAQX010000687">
    <property type="protein sequence ID" value="KAF8819579.1"/>
    <property type="molecule type" value="Genomic_DNA"/>
</dbReference>
<feature type="region of interest" description="Disordered" evidence="1">
    <location>
        <begin position="124"/>
        <end position="143"/>
    </location>
</feature>
<evidence type="ECO:0000256" key="1">
    <source>
        <dbReference type="SAM" id="MobiDB-lite"/>
    </source>
</evidence>
<keyword evidence="3" id="KW-1185">Reference proteome</keyword>
<protein>
    <submittedName>
        <fullName evidence="2">Uncharacterized protein</fullName>
    </submittedName>
</protein>
<dbReference type="Proteomes" id="UP000823046">
    <property type="component" value="Unassembled WGS sequence"/>
</dbReference>
<organism evidence="2 3">
    <name type="scientific">Cardiosporidium cionae</name>
    <dbReference type="NCBI Taxonomy" id="476202"/>
    <lineage>
        <taxon>Eukaryota</taxon>
        <taxon>Sar</taxon>
        <taxon>Alveolata</taxon>
        <taxon>Apicomplexa</taxon>
        <taxon>Aconoidasida</taxon>
        <taxon>Nephromycida</taxon>
        <taxon>Cardiosporidium</taxon>
    </lineage>
</organism>
<evidence type="ECO:0000313" key="2">
    <source>
        <dbReference type="EMBL" id="KAF8819579.1"/>
    </source>
</evidence>
<sequence>MPTFQSCESDCFRTLVFDEVKLWEDGSSAGAHKEESFVSTVLEGEKIDTCQESTEVSCEGISSPCEEKQYVDDNSSSPLIITETAALESAPVLVDEELNDSIPKVDVPYNAKDDDETATTLTNCTAASNEPTQHDSDFSGSSEGFSHEETMIIFDWDDTLIPSTWLSQYKMSPDGLYLLSQEDEAALVAMTEMTRKTLETASMWGTVIIVTNAESGWIELSCQKFLPDLLPYLRCFRMVSARSNYSTDCLSDPSSWKQRAFLSEIGMFYNSRPTCRRNVLSIGDSTHERSALLFSGVEMQAYDMKTKSIKFVERPCVQQLCREHEEIHKCLGELVQFDGVLDLFIHIFPYAQYIVDPSQNESDSPSSEDRVDEPSQQNIIEISMIDCSSYTDACVGNRSF</sequence>
<gene>
    <name evidence="2" type="ORF">IE077_000804</name>
</gene>
<reference evidence="2 3" key="1">
    <citation type="journal article" date="2020" name="bioRxiv">
        <title>Metabolic contributions of an alphaproteobacterial endosymbiont in the apicomplexan Cardiosporidium cionae.</title>
        <authorList>
            <person name="Hunter E.S."/>
            <person name="Paight C.J."/>
            <person name="Lane C.E."/>
        </authorList>
    </citation>
    <scope>NUCLEOTIDE SEQUENCE [LARGE SCALE GENOMIC DNA]</scope>
    <source>
        <strain evidence="2">ESH_2018</strain>
    </source>
</reference>
<name>A0ABQ7J6H2_9APIC</name>
<dbReference type="PANTHER" id="PTHR38899:SF1">
    <property type="entry name" value="PROTEIN KINASE"/>
    <property type="match status" value="1"/>
</dbReference>
<evidence type="ECO:0000313" key="3">
    <source>
        <dbReference type="Proteomes" id="UP000823046"/>
    </source>
</evidence>
<accession>A0ABQ7J6H2</accession>
<dbReference type="PANTHER" id="PTHR38899">
    <property type="entry name" value="DOMAIN OOKINETE PROTEIN, PUTATIVE-RELATED"/>
    <property type="match status" value="1"/>
</dbReference>
<comment type="caution">
    <text evidence="2">The sequence shown here is derived from an EMBL/GenBank/DDBJ whole genome shotgun (WGS) entry which is preliminary data.</text>
</comment>